<sequence length="81" mass="9185">MTFEPASQLLAFVLPMSFQKGDLTFSRSASTPEAIRIPVKRDEKPRHVISTAQLAKGVWNVCLNWSDGRQQYYDEQQISIG</sequence>
<dbReference type="OrthoDB" id="964565at2"/>
<name>A0A2K8Z333_9BACT</name>
<evidence type="ECO:0000313" key="1">
    <source>
        <dbReference type="EMBL" id="AUD04282.1"/>
    </source>
</evidence>
<dbReference type="RefSeq" id="WP_100990348.1">
    <property type="nucleotide sequence ID" value="NZ_CP025096.1"/>
</dbReference>
<keyword evidence="2" id="KW-1185">Reference proteome</keyword>
<organism evidence="1 2">
    <name type="scientific">Spirosoma pollinicola</name>
    <dbReference type="NCBI Taxonomy" id="2057025"/>
    <lineage>
        <taxon>Bacteria</taxon>
        <taxon>Pseudomonadati</taxon>
        <taxon>Bacteroidota</taxon>
        <taxon>Cytophagia</taxon>
        <taxon>Cytophagales</taxon>
        <taxon>Cytophagaceae</taxon>
        <taxon>Spirosoma</taxon>
    </lineage>
</organism>
<dbReference type="Proteomes" id="UP000232883">
    <property type="component" value="Chromosome"/>
</dbReference>
<accession>A0A2K8Z333</accession>
<dbReference type="KEGG" id="spir:CWM47_22015"/>
<dbReference type="EMBL" id="CP025096">
    <property type="protein sequence ID" value="AUD04282.1"/>
    <property type="molecule type" value="Genomic_DNA"/>
</dbReference>
<reference evidence="1 2" key="1">
    <citation type="submission" date="2017-11" db="EMBL/GenBank/DDBJ databases">
        <title>Taxonomic description and genome sequences of Spirosoma HA7 sp. nov., isolated from pollen microhabitat of Corylus avellana.</title>
        <authorList>
            <person name="Ambika Manirajan B."/>
            <person name="Suarez C."/>
            <person name="Ratering S."/>
            <person name="Geissler-Plaum R."/>
            <person name="Cardinale M."/>
            <person name="Sylvia S."/>
        </authorList>
    </citation>
    <scope>NUCLEOTIDE SEQUENCE [LARGE SCALE GENOMIC DNA]</scope>
    <source>
        <strain evidence="1 2">HA7</strain>
    </source>
</reference>
<evidence type="ECO:0000313" key="2">
    <source>
        <dbReference type="Proteomes" id="UP000232883"/>
    </source>
</evidence>
<proteinExistence type="predicted"/>
<gene>
    <name evidence="1" type="ORF">CWM47_22015</name>
</gene>
<dbReference type="AlphaFoldDB" id="A0A2K8Z333"/>
<protein>
    <submittedName>
        <fullName evidence="1">Uncharacterized protein</fullName>
    </submittedName>
</protein>